<evidence type="ECO:0000313" key="3">
    <source>
        <dbReference type="Proteomes" id="UP000321085"/>
    </source>
</evidence>
<dbReference type="AlphaFoldDB" id="A0A512C2C2"/>
<comment type="caution">
    <text evidence="2">The sequence shown here is derived from an EMBL/GenBank/DDBJ whole genome shotgun (WGS) entry which is preliminary data.</text>
</comment>
<feature type="region of interest" description="Disordered" evidence="1">
    <location>
        <begin position="41"/>
        <end position="61"/>
    </location>
</feature>
<dbReference type="EMBL" id="BJYU01000185">
    <property type="protein sequence ID" value="GEO18364.1"/>
    <property type="molecule type" value="Genomic_DNA"/>
</dbReference>
<evidence type="ECO:0000313" key="2">
    <source>
        <dbReference type="EMBL" id="GEO18364.1"/>
    </source>
</evidence>
<evidence type="ECO:0000256" key="1">
    <source>
        <dbReference type="SAM" id="MobiDB-lite"/>
    </source>
</evidence>
<sequence length="61" mass="6755">MWASCGHSRRTFPYEQWRETEWPIKTLVVVAQAGCGIIPDQDGSSGLNPVAQEPFLNHGKG</sequence>
<dbReference type="Proteomes" id="UP000321085">
    <property type="component" value="Unassembled WGS sequence"/>
</dbReference>
<protein>
    <submittedName>
        <fullName evidence="2">Uncharacterized protein</fullName>
    </submittedName>
</protein>
<accession>A0A512C2C2</accession>
<gene>
    <name evidence="2" type="ORF">MAE02_60600</name>
</gene>
<keyword evidence="3" id="KW-1185">Reference proteome</keyword>
<name>A0A512C2C2_9HYPH</name>
<reference evidence="2 3" key="1">
    <citation type="submission" date="2019-07" db="EMBL/GenBank/DDBJ databases">
        <title>Whole genome shotgun sequence of Microvirga aerophila NBRC 106136.</title>
        <authorList>
            <person name="Hosoyama A."/>
            <person name="Uohara A."/>
            <person name="Ohji S."/>
            <person name="Ichikawa N."/>
        </authorList>
    </citation>
    <scope>NUCLEOTIDE SEQUENCE [LARGE SCALE GENOMIC DNA]</scope>
    <source>
        <strain evidence="2 3">NBRC 106136</strain>
    </source>
</reference>
<organism evidence="2 3">
    <name type="scientific">Microvirga aerophila</name>
    <dbReference type="NCBI Taxonomy" id="670291"/>
    <lineage>
        <taxon>Bacteria</taxon>
        <taxon>Pseudomonadati</taxon>
        <taxon>Pseudomonadota</taxon>
        <taxon>Alphaproteobacteria</taxon>
        <taxon>Hyphomicrobiales</taxon>
        <taxon>Methylobacteriaceae</taxon>
        <taxon>Microvirga</taxon>
    </lineage>
</organism>
<proteinExistence type="predicted"/>